<protein>
    <submittedName>
        <fullName evidence="1">5604_t:CDS:1</fullName>
    </submittedName>
</protein>
<sequence>KELLNNSQESSNKNRYHFKEHKEKPNNNFKLHLFEEDEKINENEVDVYLDRFWILQANSNKDSFK</sequence>
<evidence type="ECO:0000313" key="1">
    <source>
        <dbReference type="EMBL" id="CAG8472665.1"/>
    </source>
</evidence>
<proteinExistence type="predicted"/>
<feature type="non-terminal residue" evidence="1">
    <location>
        <position position="1"/>
    </location>
</feature>
<name>A0ACA9KGQ5_9GLOM</name>
<dbReference type="Proteomes" id="UP000789366">
    <property type="component" value="Unassembled WGS sequence"/>
</dbReference>
<dbReference type="EMBL" id="CAJVPW010001010">
    <property type="protein sequence ID" value="CAG8472665.1"/>
    <property type="molecule type" value="Genomic_DNA"/>
</dbReference>
<reference evidence="1" key="1">
    <citation type="submission" date="2021-06" db="EMBL/GenBank/DDBJ databases">
        <authorList>
            <person name="Kallberg Y."/>
            <person name="Tangrot J."/>
            <person name="Rosling A."/>
        </authorList>
    </citation>
    <scope>NUCLEOTIDE SEQUENCE</scope>
    <source>
        <strain evidence="1">28 12/20/2015</strain>
    </source>
</reference>
<gene>
    <name evidence="1" type="ORF">SPELUC_LOCUS1768</name>
</gene>
<comment type="caution">
    <text evidence="1">The sequence shown here is derived from an EMBL/GenBank/DDBJ whole genome shotgun (WGS) entry which is preliminary data.</text>
</comment>
<accession>A0ACA9KGQ5</accession>
<evidence type="ECO:0000313" key="2">
    <source>
        <dbReference type="Proteomes" id="UP000789366"/>
    </source>
</evidence>
<keyword evidence="2" id="KW-1185">Reference proteome</keyword>
<organism evidence="1 2">
    <name type="scientific">Cetraspora pellucida</name>
    <dbReference type="NCBI Taxonomy" id="1433469"/>
    <lineage>
        <taxon>Eukaryota</taxon>
        <taxon>Fungi</taxon>
        <taxon>Fungi incertae sedis</taxon>
        <taxon>Mucoromycota</taxon>
        <taxon>Glomeromycotina</taxon>
        <taxon>Glomeromycetes</taxon>
        <taxon>Diversisporales</taxon>
        <taxon>Gigasporaceae</taxon>
        <taxon>Cetraspora</taxon>
    </lineage>
</organism>